<evidence type="ECO:0000313" key="2">
    <source>
        <dbReference type="Proteomes" id="UP001054837"/>
    </source>
</evidence>
<accession>A0AAV4PHR8</accession>
<comment type="caution">
    <text evidence="1">The sequence shown here is derived from an EMBL/GenBank/DDBJ whole genome shotgun (WGS) entry which is preliminary data.</text>
</comment>
<reference evidence="1 2" key="1">
    <citation type="submission" date="2021-06" db="EMBL/GenBank/DDBJ databases">
        <title>Caerostris darwini draft genome.</title>
        <authorList>
            <person name="Kono N."/>
            <person name="Arakawa K."/>
        </authorList>
    </citation>
    <scope>NUCLEOTIDE SEQUENCE [LARGE SCALE GENOMIC DNA]</scope>
</reference>
<evidence type="ECO:0000313" key="1">
    <source>
        <dbReference type="EMBL" id="GIX95540.1"/>
    </source>
</evidence>
<organism evidence="1 2">
    <name type="scientific">Caerostris darwini</name>
    <dbReference type="NCBI Taxonomy" id="1538125"/>
    <lineage>
        <taxon>Eukaryota</taxon>
        <taxon>Metazoa</taxon>
        <taxon>Ecdysozoa</taxon>
        <taxon>Arthropoda</taxon>
        <taxon>Chelicerata</taxon>
        <taxon>Arachnida</taxon>
        <taxon>Araneae</taxon>
        <taxon>Araneomorphae</taxon>
        <taxon>Entelegynae</taxon>
        <taxon>Araneoidea</taxon>
        <taxon>Araneidae</taxon>
        <taxon>Caerostris</taxon>
    </lineage>
</organism>
<dbReference type="Proteomes" id="UP001054837">
    <property type="component" value="Unassembled WGS sequence"/>
</dbReference>
<dbReference type="EMBL" id="BPLQ01002757">
    <property type="protein sequence ID" value="GIX95540.1"/>
    <property type="molecule type" value="Genomic_DNA"/>
</dbReference>
<keyword evidence="2" id="KW-1185">Reference proteome</keyword>
<dbReference type="AlphaFoldDB" id="A0AAV4PHR8"/>
<gene>
    <name evidence="1" type="ORF">CDAR_180201</name>
</gene>
<proteinExistence type="predicted"/>
<protein>
    <submittedName>
        <fullName evidence="1">Uncharacterized protein</fullName>
    </submittedName>
</protein>
<sequence length="102" mass="11826">MFVSFSTRRKCKLRFGIGENHILTTAYPVSNLNFQENKVATLSSVRRKAVGNFRFVSYFVGNCNVVFLHHCCSCSKCIIEIFMFINRSQTIALLFYKTRELL</sequence>
<name>A0AAV4PHR8_9ARAC</name>